<keyword evidence="7" id="KW-1185">Reference proteome</keyword>
<dbReference type="InterPro" id="IPR025554">
    <property type="entry name" value="DUF4140"/>
</dbReference>
<dbReference type="Pfam" id="PF13600">
    <property type="entry name" value="DUF4140"/>
    <property type="match status" value="1"/>
</dbReference>
<evidence type="ECO:0000256" key="3">
    <source>
        <dbReference type="SAM" id="SignalP"/>
    </source>
</evidence>
<name>A0ABX5Y3Z9_9BACT</name>
<feature type="chain" id="PRO_5046955591" description="DUF4139 domain-containing protein" evidence="3">
    <location>
        <begin position="35"/>
        <end position="635"/>
    </location>
</feature>
<dbReference type="Pfam" id="PF13598">
    <property type="entry name" value="DUF4139"/>
    <property type="match status" value="1"/>
</dbReference>
<dbReference type="PANTHER" id="PTHR31005">
    <property type="entry name" value="DUF4139 DOMAIN-CONTAINING PROTEIN"/>
    <property type="match status" value="1"/>
</dbReference>
<dbReference type="InterPro" id="IPR011935">
    <property type="entry name" value="CHP02231"/>
</dbReference>
<feature type="region of interest" description="Disordered" evidence="2">
    <location>
        <begin position="320"/>
        <end position="342"/>
    </location>
</feature>
<keyword evidence="1" id="KW-0175">Coiled coil</keyword>
<evidence type="ECO:0000259" key="5">
    <source>
        <dbReference type="Pfam" id="PF13600"/>
    </source>
</evidence>
<evidence type="ECO:0000259" key="4">
    <source>
        <dbReference type="Pfam" id="PF13598"/>
    </source>
</evidence>
<reference evidence="6 7" key="1">
    <citation type="submission" date="2019-02" db="EMBL/GenBank/DDBJ databases">
        <title>Deep-cultivation of Planctomycetes and their phenomic and genomic characterization uncovers novel biology.</title>
        <authorList>
            <person name="Wiegand S."/>
            <person name="Jogler M."/>
            <person name="Boedeker C."/>
            <person name="Pinto D."/>
            <person name="Vollmers J."/>
            <person name="Rivas-Marin E."/>
            <person name="Kohn T."/>
            <person name="Peeters S.H."/>
            <person name="Heuer A."/>
            <person name="Rast P."/>
            <person name="Oberbeckmann S."/>
            <person name="Bunk B."/>
            <person name="Jeske O."/>
            <person name="Meyerdierks A."/>
            <person name="Storesund J.E."/>
            <person name="Kallscheuer N."/>
            <person name="Luecker S."/>
            <person name="Lage O.M."/>
            <person name="Pohl T."/>
            <person name="Merkel B.J."/>
            <person name="Hornburger P."/>
            <person name="Mueller R.-W."/>
            <person name="Bruemmer F."/>
            <person name="Labrenz M."/>
            <person name="Spormann A.M."/>
            <person name="Op den Camp H."/>
            <person name="Overmann J."/>
            <person name="Amann R."/>
            <person name="Jetten M.S.M."/>
            <person name="Mascher T."/>
            <person name="Medema M.H."/>
            <person name="Devos D.P."/>
            <person name="Kaster A.-K."/>
            <person name="Ovreas L."/>
            <person name="Rohde M."/>
            <person name="Galperin M.Y."/>
            <person name="Jogler C."/>
        </authorList>
    </citation>
    <scope>NUCLEOTIDE SEQUENCE [LARGE SCALE GENOMIC DNA]</scope>
    <source>
        <strain evidence="6 7">TBK1r</strain>
    </source>
</reference>
<evidence type="ECO:0000256" key="1">
    <source>
        <dbReference type="SAM" id="Coils"/>
    </source>
</evidence>
<dbReference type="Proteomes" id="UP000318081">
    <property type="component" value="Chromosome"/>
</dbReference>
<evidence type="ECO:0000256" key="2">
    <source>
        <dbReference type="SAM" id="MobiDB-lite"/>
    </source>
</evidence>
<dbReference type="EMBL" id="CP036432">
    <property type="protein sequence ID" value="QDV88236.1"/>
    <property type="molecule type" value="Genomic_DNA"/>
</dbReference>
<proteinExistence type="predicted"/>
<evidence type="ECO:0008006" key="8">
    <source>
        <dbReference type="Google" id="ProtNLM"/>
    </source>
</evidence>
<evidence type="ECO:0000313" key="6">
    <source>
        <dbReference type="EMBL" id="QDV88236.1"/>
    </source>
</evidence>
<feature type="coiled-coil region" evidence="1">
    <location>
        <begin position="188"/>
        <end position="222"/>
    </location>
</feature>
<organism evidence="6 7">
    <name type="scientific">Stieleria magnilauensis</name>
    <dbReference type="NCBI Taxonomy" id="2527963"/>
    <lineage>
        <taxon>Bacteria</taxon>
        <taxon>Pseudomonadati</taxon>
        <taxon>Planctomycetota</taxon>
        <taxon>Planctomycetia</taxon>
        <taxon>Pirellulales</taxon>
        <taxon>Pirellulaceae</taxon>
        <taxon>Stieleria</taxon>
    </lineage>
</organism>
<dbReference type="RefSeq" id="WP_419580689.1">
    <property type="nucleotide sequence ID" value="NZ_CP036432.1"/>
</dbReference>
<dbReference type="InterPro" id="IPR037291">
    <property type="entry name" value="DUF4139"/>
</dbReference>
<keyword evidence="3" id="KW-0732">Signal</keyword>
<sequence length="635" mass="70015">MQAIIGIVKDAAFFRRIVFASTAALLLSCGCVSAQEPKTAQDPKAVVDVDSPITAVTVFRRQANVVREINVAPSAEGQMIRVTGLPKTIRDQSVRWESDAEITVRSLRVTPHQIPPDDARRRQREEERTVQNQALQDAAHEVAVIEQDLETIEDLVTFSSAQTNDDLRQSELKVDSVTAIADFVMQRRRALAKELHVARRELQTLQNQMEESMRQSQNETDSKPAATFDATLMIDAPSGGLLRLSYWVDEVSWEPQYTIHATARQQGADEFVVQLDGTVMQHSGEDWRGVRLAFCTGVPNLQAATPLLVPLRVSVNQKAGDQTDPMAGYAKSSQSAGTPPAWEDPALWQRNLALNTEAAGRQVYEINRRQSVQREMADDANTNLTDETYRVAERIDVADQTADQAITILRWAIKSPIYRVVTPLLSSFAYREAALENETGQSLVGGDATVFLDGRFVGRTTLPPTAAGGEFAVGLGADRQVRTRRELLAREESIQGGNRLSKLEYRLVISNYHPEEIEIQLYDRIPITSDSGTVNVVTDSASLGNLSADAKYLRMQRPTGILRWDLTIPAKRFGSNAYDHHYVYTIEMDRTQSIVSNDVEQQMRSDLRFNRSGGGGMGGGFGGAMGGGMGGGGSF</sequence>
<dbReference type="PANTHER" id="PTHR31005:SF8">
    <property type="entry name" value="DUF4139 DOMAIN-CONTAINING PROTEIN"/>
    <property type="match status" value="1"/>
</dbReference>
<accession>A0ABX5Y3Z9</accession>
<dbReference type="NCBIfam" id="TIGR02231">
    <property type="entry name" value="mucoidy inhibitor MuiA family protein"/>
    <property type="match status" value="1"/>
</dbReference>
<evidence type="ECO:0000313" key="7">
    <source>
        <dbReference type="Proteomes" id="UP000318081"/>
    </source>
</evidence>
<protein>
    <recommendedName>
        <fullName evidence="8">DUF4139 domain-containing protein</fullName>
    </recommendedName>
</protein>
<feature type="signal peptide" evidence="3">
    <location>
        <begin position="1"/>
        <end position="34"/>
    </location>
</feature>
<feature type="domain" description="DUF4139" evidence="4">
    <location>
        <begin position="242"/>
        <end position="572"/>
    </location>
</feature>
<feature type="domain" description="DUF4140" evidence="5">
    <location>
        <begin position="56"/>
        <end position="151"/>
    </location>
</feature>
<gene>
    <name evidence="6" type="ORF">TBK1r_72680</name>
</gene>